<name>A0A7S7RU06_9ACTN</name>
<sequence length="294" mass="32981">MSELASIRNDLLEAQVDSLGAQLMSLRRNGTEYLWQADERFWARRAPILFPIVGRLRNDHAISAAGEVRLKRHGLARLYEHRVVRQTESSVTYELASTEQTRAAYPYDFRLNMTYALEGDRLVQTFAVTNAGEADLPFTLGAHPAFNVPVPGTGEGFSDYELVFERPWTARVPTIDADGLHDFSRTHEVLRDDDRLPLTHELIERLLTLVFTEVPGNAVTLRGTRSGRGVELGFDGFDYLGVWTASADSPFVALEPWCGCATCYDESDVFEEKRGTVTLGPGGSYERSLFLRPF</sequence>
<dbReference type="CDD" id="cd09024">
    <property type="entry name" value="Aldose_epim_lacX"/>
    <property type="match status" value="1"/>
</dbReference>
<gene>
    <name evidence="1" type="ORF">INP52_05635</name>
</gene>
<reference evidence="1 2" key="1">
    <citation type="submission" date="2020-10" db="EMBL/GenBank/DDBJ databases">
        <title>Olsenella immobilis sp.nov., isolated from the mud in a fermentation cellar used for the production of Chinese strong-flavoured liquor.</title>
        <authorList>
            <person name="Lu L."/>
        </authorList>
    </citation>
    <scope>NUCLEOTIDE SEQUENCE [LARGE SCALE GENOMIC DNA]</scope>
    <source>
        <strain evidence="1 2">LZLJ-2</strain>
    </source>
</reference>
<dbReference type="InterPro" id="IPR011013">
    <property type="entry name" value="Gal_mutarotase_sf_dom"/>
</dbReference>
<proteinExistence type="predicted"/>
<dbReference type="GO" id="GO:0005975">
    <property type="term" value="P:carbohydrate metabolic process"/>
    <property type="evidence" value="ECO:0007669"/>
    <property type="project" value="InterPro"/>
</dbReference>
<dbReference type="PANTHER" id="PTHR11122:SF13">
    <property type="entry name" value="GLUCOSE-6-PHOSPHATE 1-EPIMERASE"/>
    <property type="match status" value="1"/>
</dbReference>
<dbReference type="Proteomes" id="UP000593735">
    <property type="component" value="Chromosome"/>
</dbReference>
<dbReference type="RefSeq" id="WP_194369825.1">
    <property type="nucleotide sequence ID" value="NZ_CP063767.1"/>
</dbReference>
<dbReference type="GO" id="GO:0016853">
    <property type="term" value="F:isomerase activity"/>
    <property type="evidence" value="ECO:0007669"/>
    <property type="project" value="InterPro"/>
</dbReference>
<dbReference type="EMBL" id="CP063767">
    <property type="protein sequence ID" value="QOY59927.1"/>
    <property type="molecule type" value="Genomic_DNA"/>
</dbReference>
<dbReference type="PANTHER" id="PTHR11122">
    <property type="entry name" value="APOSPORY-ASSOCIATED PROTEIN C-RELATED"/>
    <property type="match status" value="1"/>
</dbReference>
<dbReference type="Gene3D" id="2.70.98.10">
    <property type="match status" value="1"/>
</dbReference>
<dbReference type="InterPro" id="IPR008183">
    <property type="entry name" value="Aldose_1/G6P_1-epimerase"/>
</dbReference>
<accession>A0A7S7RU06</accession>
<dbReference type="GO" id="GO:0030246">
    <property type="term" value="F:carbohydrate binding"/>
    <property type="evidence" value="ECO:0007669"/>
    <property type="project" value="InterPro"/>
</dbReference>
<dbReference type="InterPro" id="IPR014718">
    <property type="entry name" value="GH-type_carb-bd"/>
</dbReference>
<dbReference type="AlphaFoldDB" id="A0A7S7RU06"/>
<organism evidence="1 2">
    <name type="scientific">Thermophilibacter immobilis</name>
    <dbReference type="NCBI Taxonomy" id="2779519"/>
    <lineage>
        <taxon>Bacteria</taxon>
        <taxon>Bacillati</taxon>
        <taxon>Actinomycetota</taxon>
        <taxon>Coriobacteriia</taxon>
        <taxon>Coriobacteriales</taxon>
        <taxon>Atopobiaceae</taxon>
        <taxon>Thermophilibacter</taxon>
    </lineage>
</organism>
<protein>
    <submittedName>
        <fullName evidence="1">Aldose 1-epimerase family protein</fullName>
    </submittedName>
</protein>
<dbReference type="SUPFAM" id="SSF74650">
    <property type="entry name" value="Galactose mutarotase-like"/>
    <property type="match status" value="1"/>
</dbReference>
<evidence type="ECO:0000313" key="1">
    <source>
        <dbReference type="EMBL" id="QOY59927.1"/>
    </source>
</evidence>
<keyword evidence="2" id="KW-1185">Reference proteome</keyword>
<evidence type="ECO:0000313" key="2">
    <source>
        <dbReference type="Proteomes" id="UP000593735"/>
    </source>
</evidence>
<dbReference type="KEGG" id="tio:INP52_05635"/>
<dbReference type="InterPro" id="IPR037481">
    <property type="entry name" value="LacX"/>
</dbReference>
<dbReference type="Pfam" id="PF01263">
    <property type="entry name" value="Aldose_epim"/>
    <property type="match status" value="1"/>
</dbReference>